<dbReference type="InterPro" id="IPR019224">
    <property type="entry name" value="DUF2148"/>
</dbReference>
<dbReference type="AlphaFoldDB" id="A0A4P9CA89"/>
<sequence length="177" mass="18649">MICHSQDAETSGILSVAQSMCVAARTAPKARGVDHIDSCYLTDVEKEALAAEMDRLGKAQDLAFFIRDAQNVRDSAAVVLIGASAGQRGLNEACQYCGHENCAECARENGLCAFDPMDLGIALGSAVSVAASAHVDNRIMFSVGKAAISLGYLDEKMTMVLGIPLSAKGKSPYFDRG</sequence>
<proteinExistence type="predicted"/>
<dbReference type="RefSeq" id="WP_058696079.1">
    <property type="nucleotide sequence ID" value="NZ_CABJDW020000011.1"/>
</dbReference>
<gene>
    <name evidence="2" type="ORF">CPZ25_014515</name>
</gene>
<dbReference type="EMBL" id="CP029487">
    <property type="protein sequence ID" value="QCT72489.1"/>
    <property type="molecule type" value="Genomic_DNA"/>
</dbReference>
<keyword evidence="3" id="KW-1185">Reference proteome</keyword>
<dbReference type="Pfam" id="PF09918">
    <property type="entry name" value="DUF2148"/>
    <property type="match status" value="1"/>
</dbReference>
<feature type="domain" description="DUF2148" evidence="1">
    <location>
        <begin position="110"/>
        <end position="176"/>
    </location>
</feature>
<dbReference type="PANTHER" id="PTHR40101">
    <property type="entry name" value="CONSERVED PROTEIN"/>
    <property type="match status" value="1"/>
</dbReference>
<evidence type="ECO:0000259" key="1">
    <source>
        <dbReference type="Pfam" id="PF09918"/>
    </source>
</evidence>
<reference evidence="2 3" key="1">
    <citation type="submission" date="2018-05" db="EMBL/GenBank/DDBJ databases">
        <title>Genome comparison of Eubacterium sp.</title>
        <authorList>
            <person name="Feng Y."/>
            <person name="Sanchez-Andrea I."/>
            <person name="Stams A.J.M."/>
            <person name="De Vos W.M."/>
        </authorList>
    </citation>
    <scope>NUCLEOTIDE SEQUENCE [LARGE SCALE GENOMIC DNA]</scope>
    <source>
        <strain evidence="2 3">YI</strain>
    </source>
</reference>
<dbReference type="KEGG" id="emt:CPZ25_014515"/>
<evidence type="ECO:0000313" key="3">
    <source>
        <dbReference type="Proteomes" id="UP000218387"/>
    </source>
</evidence>
<dbReference type="PANTHER" id="PTHR40101:SF1">
    <property type="entry name" value="4FE-4S DOMAIN-CONTAINING PROTEIN"/>
    <property type="match status" value="1"/>
</dbReference>
<organism evidence="2 3">
    <name type="scientific">Eubacterium maltosivorans</name>
    <dbReference type="NCBI Taxonomy" id="2041044"/>
    <lineage>
        <taxon>Bacteria</taxon>
        <taxon>Bacillati</taxon>
        <taxon>Bacillota</taxon>
        <taxon>Clostridia</taxon>
        <taxon>Eubacteriales</taxon>
        <taxon>Eubacteriaceae</taxon>
        <taxon>Eubacterium</taxon>
    </lineage>
</organism>
<dbReference type="Proteomes" id="UP000218387">
    <property type="component" value="Chromosome"/>
</dbReference>
<name>A0A4P9CA89_EUBML</name>
<accession>A0A4P9CA89</accession>
<protein>
    <submittedName>
        <fullName evidence="2">Ferredoxin</fullName>
    </submittedName>
</protein>
<evidence type="ECO:0000313" key="2">
    <source>
        <dbReference type="EMBL" id="QCT72489.1"/>
    </source>
</evidence>